<sequence>MTSFHLALYIPTPLSRWRLIRFLTNVQQTGKGIRPASAEMHQIMHTSPQVITDTKLENFGNVRTFRKLSIYIVHPLVITLSKDSTDFCRSCDQHRQDLKTTCRDFRLLRRNI</sequence>
<comment type="caution">
    <text evidence="1">The sequence shown here is derived from an EMBL/GenBank/DDBJ whole genome shotgun (WGS) entry which is preliminary data.</text>
</comment>
<evidence type="ECO:0000313" key="1">
    <source>
        <dbReference type="EMBL" id="GFU34720.1"/>
    </source>
</evidence>
<reference evidence="1" key="1">
    <citation type="submission" date="2020-08" db="EMBL/GenBank/DDBJ databases">
        <title>Multicomponent nature underlies the extraordinary mechanical properties of spider dragline silk.</title>
        <authorList>
            <person name="Kono N."/>
            <person name="Nakamura H."/>
            <person name="Mori M."/>
            <person name="Yoshida Y."/>
            <person name="Ohtoshi R."/>
            <person name="Malay A.D."/>
            <person name="Moran D.A.P."/>
            <person name="Tomita M."/>
            <person name="Numata K."/>
            <person name="Arakawa K."/>
        </authorList>
    </citation>
    <scope>NUCLEOTIDE SEQUENCE</scope>
</reference>
<dbReference type="Proteomes" id="UP000887013">
    <property type="component" value="Unassembled WGS sequence"/>
</dbReference>
<proteinExistence type="predicted"/>
<keyword evidence="2" id="KW-1185">Reference proteome</keyword>
<accession>A0A8X6ULM1</accession>
<gene>
    <name evidence="1" type="ORF">NPIL_332011</name>
</gene>
<name>A0A8X6ULM1_NEPPI</name>
<organism evidence="1 2">
    <name type="scientific">Nephila pilipes</name>
    <name type="common">Giant wood spider</name>
    <name type="synonym">Nephila maculata</name>
    <dbReference type="NCBI Taxonomy" id="299642"/>
    <lineage>
        <taxon>Eukaryota</taxon>
        <taxon>Metazoa</taxon>
        <taxon>Ecdysozoa</taxon>
        <taxon>Arthropoda</taxon>
        <taxon>Chelicerata</taxon>
        <taxon>Arachnida</taxon>
        <taxon>Araneae</taxon>
        <taxon>Araneomorphae</taxon>
        <taxon>Entelegynae</taxon>
        <taxon>Araneoidea</taxon>
        <taxon>Nephilidae</taxon>
        <taxon>Nephila</taxon>
    </lineage>
</organism>
<protein>
    <submittedName>
        <fullName evidence="1">Uncharacterized protein</fullName>
    </submittedName>
</protein>
<dbReference type="EMBL" id="BMAW01130342">
    <property type="protein sequence ID" value="GFU34720.1"/>
    <property type="molecule type" value="Genomic_DNA"/>
</dbReference>
<evidence type="ECO:0000313" key="2">
    <source>
        <dbReference type="Proteomes" id="UP000887013"/>
    </source>
</evidence>
<dbReference type="AlphaFoldDB" id="A0A8X6ULM1"/>